<dbReference type="Proteomes" id="UP000248257">
    <property type="component" value="Unassembled WGS sequence"/>
</dbReference>
<keyword evidence="2" id="KW-0812">Transmembrane</keyword>
<name>A0A318Q3S8_KOMXY</name>
<evidence type="ECO:0000256" key="1">
    <source>
        <dbReference type="SAM" id="MobiDB-lite"/>
    </source>
</evidence>
<sequence length="263" mass="27556">MILKKVKNEIGATAIEYGLIASLVAVVAVTGMSAVGRNLSNTYCTISKHLGGSGTCSGASTGNANGGGSTVGSNSNGANGGGDANGSGNSTTGNEGINSIQDMDNLIKSLKDNLDGRYLDTSLGGTDGFSEQPLTDSLSIQLLSQMTDHNQNYPDDKITNVFGLYDAKTQHPITSWSEASKVLKDAINNPGYIENNIHTGNNNGPYFEVTTQQGHVVTIDGLLNTMMPPPPTYAPMPQTPTYAPMPPPPIMNAPMPPPPYYPY</sequence>
<proteinExistence type="predicted"/>
<evidence type="ECO:0008006" key="5">
    <source>
        <dbReference type="Google" id="ProtNLM"/>
    </source>
</evidence>
<dbReference type="Pfam" id="PF04964">
    <property type="entry name" value="Flp_Fap"/>
    <property type="match status" value="1"/>
</dbReference>
<keyword evidence="2" id="KW-1133">Transmembrane helix</keyword>
<keyword evidence="2" id="KW-0472">Membrane</keyword>
<evidence type="ECO:0000313" key="4">
    <source>
        <dbReference type="Proteomes" id="UP000248257"/>
    </source>
</evidence>
<evidence type="ECO:0000313" key="3">
    <source>
        <dbReference type="EMBL" id="PYD57322.1"/>
    </source>
</evidence>
<dbReference type="AlphaFoldDB" id="A0A318Q3S8"/>
<feature type="transmembrane region" description="Helical" evidence="2">
    <location>
        <begin position="12"/>
        <end position="35"/>
    </location>
</feature>
<dbReference type="RefSeq" id="WP_082770758.1">
    <property type="nucleotide sequence ID" value="NZ_NKUC01000010.1"/>
</dbReference>
<comment type="caution">
    <text evidence="3">The sequence shown here is derived from an EMBL/GenBank/DDBJ whole genome shotgun (WGS) entry which is preliminary data.</text>
</comment>
<dbReference type="EMBL" id="NKUC01000010">
    <property type="protein sequence ID" value="PYD57322.1"/>
    <property type="molecule type" value="Genomic_DNA"/>
</dbReference>
<dbReference type="OrthoDB" id="5325135at2"/>
<protein>
    <recommendedName>
        <fullName evidence="5">Flp family type IVb pilin</fullName>
    </recommendedName>
</protein>
<accession>A0A318Q3S8</accession>
<dbReference type="InterPro" id="IPR007047">
    <property type="entry name" value="Flp_Fap"/>
</dbReference>
<feature type="region of interest" description="Disordered" evidence="1">
    <location>
        <begin position="67"/>
        <end position="97"/>
    </location>
</feature>
<gene>
    <name evidence="3" type="ORF">CFR75_06950</name>
</gene>
<reference evidence="3 4" key="1">
    <citation type="submission" date="2017-07" db="EMBL/GenBank/DDBJ databases">
        <title>A draft genome sequence of Komagataeibacter xylinus LMG 1515.</title>
        <authorList>
            <person name="Skraban J."/>
            <person name="Cleenwerck I."/>
            <person name="Vandamme P."/>
            <person name="Trcek J."/>
        </authorList>
    </citation>
    <scope>NUCLEOTIDE SEQUENCE [LARGE SCALE GENOMIC DNA]</scope>
    <source>
        <strain evidence="3 4">LMG 1515</strain>
    </source>
</reference>
<evidence type="ECO:0000256" key="2">
    <source>
        <dbReference type="SAM" id="Phobius"/>
    </source>
</evidence>
<organism evidence="3 4">
    <name type="scientific">Komagataeibacter xylinus</name>
    <name type="common">Gluconacetobacter xylinus</name>
    <dbReference type="NCBI Taxonomy" id="28448"/>
    <lineage>
        <taxon>Bacteria</taxon>
        <taxon>Pseudomonadati</taxon>
        <taxon>Pseudomonadota</taxon>
        <taxon>Alphaproteobacteria</taxon>
        <taxon>Acetobacterales</taxon>
        <taxon>Acetobacteraceae</taxon>
        <taxon>Komagataeibacter</taxon>
    </lineage>
</organism>
<keyword evidence="4" id="KW-1185">Reference proteome</keyword>
<dbReference type="STRING" id="1220579.GCA_001571345_01399"/>
<feature type="compositionally biased region" description="Low complexity" evidence="1">
    <location>
        <begin position="86"/>
        <end position="97"/>
    </location>
</feature>